<dbReference type="InterPro" id="IPR027271">
    <property type="entry name" value="Acetolactate_synth/TF_NikR_C"/>
</dbReference>
<proteinExistence type="inferred from homology"/>
<dbReference type="Gene3D" id="3.30.70.1150">
    <property type="entry name" value="ACT-like. Chain A, domain 2"/>
    <property type="match status" value="1"/>
</dbReference>
<keyword evidence="8 10" id="KW-0808">Transferase</keyword>
<evidence type="ECO:0000256" key="7">
    <source>
        <dbReference type="ARBA" id="ARBA00048670"/>
    </source>
</evidence>
<evidence type="ECO:0000256" key="4">
    <source>
        <dbReference type="ARBA" id="ARBA00011744"/>
    </source>
</evidence>
<comment type="pathway">
    <text evidence="1 8">Amino-acid biosynthesis; L-isoleucine biosynthesis; L-isoleucine from 2-oxobutanoate: step 1/4.</text>
</comment>
<comment type="pathway">
    <text evidence="2 8">Amino-acid biosynthesis; L-valine biosynthesis; L-valine from pyruvate: step 1/4.</text>
</comment>
<gene>
    <name evidence="10" type="ORF">DV520_07045</name>
</gene>
<dbReference type="UniPathway" id="UPA00049">
    <property type="reaction ID" value="UER00059"/>
</dbReference>
<keyword evidence="11" id="KW-1185">Reference proteome</keyword>
<dbReference type="FunFam" id="3.30.70.1150:FF:000001">
    <property type="entry name" value="Acetolactate synthase small subunit"/>
    <property type="match status" value="1"/>
</dbReference>
<accession>A0A3E2B3D2</accession>
<dbReference type="GO" id="GO:0003984">
    <property type="term" value="F:acetolactate synthase activity"/>
    <property type="evidence" value="ECO:0007669"/>
    <property type="project" value="UniProtKB-UniRule"/>
</dbReference>
<dbReference type="InterPro" id="IPR045865">
    <property type="entry name" value="ACT-like_dom_sf"/>
</dbReference>
<keyword evidence="6 8" id="KW-0100">Branched-chain amino acid biosynthesis</keyword>
<dbReference type="PANTHER" id="PTHR30239">
    <property type="entry name" value="ACETOLACTATE SYNTHASE SMALL SUBUNIT"/>
    <property type="match status" value="1"/>
</dbReference>
<evidence type="ECO:0000313" key="11">
    <source>
        <dbReference type="Proteomes" id="UP000260649"/>
    </source>
</evidence>
<dbReference type="GeneID" id="97995484"/>
<comment type="function">
    <text evidence="8">Catalyzes the conversion of 2 pyruvate molecules into acetolactate in the first common step of the biosynthetic pathway of the branched-amino acids such as leucine, isoleucine, and valine.</text>
</comment>
<comment type="subunit">
    <text evidence="4 8">Dimer of large and small chains.</text>
</comment>
<protein>
    <recommendedName>
        <fullName evidence="8">Acetolactate synthase small subunit</fullName>
        <shortName evidence="8">AHAS</shortName>
        <shortName evidence="8">ALS</shortName>
        <ecNumber evidence="8">2.2.1.6</ecNumber>
    </recommendedName>
    <alternativeName>
        <fullName evidence="8">Acetohydroxy-acid synthase small subunit</fullName>
    </alternativeName>
</protein>
<dbReference type="Pfam" id="PF10369">
    <property type="entry name" value="ALS_ss_C"/>
    <property type="match status" value="1"/>
</dbReference>
<comment type="catalytic activity">
    <reaction evidence="7 8">
        <text>2 pyruvate + H(+) = (2S)-2-acetolactate + CO2</text>
        <dbReference type="Rhea" id="RHEA:25249"/>
        <dbReference type="ChEBI" id="CHEBI:15361"/>
        <dbReference type="ChEBI" id="CHEBI:15378"/>
        <dbReference type="ChEBI" id="CHEBI:16526"/>
        <dbReference type="ChEBI" id="CHEBI:58476"/>
        <dbReference type="EC" id="2.2.1.6"/>
    </reaction>
</comment>
<evidence type="ECO:0000256" key="3">
    <source>
        <dbReference type="ARBA" id="ARBA00006341"/>
    </source>
</evidence>
<dbReference type="UniPathway" id="UPA00047">
    <property type="reaction ID" value="UER00055"/>
</dbReference>
<dbReference type="EMBL" id="QQRQ01000009">
    <property type="protein sequence ID" value="RFT06542.1"/>
    <property type="molecule type" value="Genomic_DNA"/>
</dbReference>
<dbReference type="Proteomes" id="UP000260649">
    <property type="component" value="Unassembled WGS sequence"/>
</dbReference>
<dbReference type="InterPro" id="IPR002912">
    <property type="entry name" value="ACT_dom"/>
</dbReference>
<dbReference type="RefSeq" id="WP_021918919.1">
    <property type="nucleotide sequence ID" value="NZ_CAKXKJ010000015.1"/>
</dbReference>
<dbReference type="Pfam" id="PF22629">
    <property type="entry name" value="ACT_AHAS_ss"/>
    <property type="match status" value="1"/>
</dbReference>
<evidence type="ECO:0000256" key="8">
    <source>
        <dbReference type="RuleBase" id="RU368092"/>
    </source>
</evidence>
<dbReference type="AlphaFoldDB" id="A0A3E2B3D2"/>
<name>A0A3E2B3D2_9FIRM</name>
<evidence type="ECO:0000256" key="6">
    <source>
        <dbReference type="ARBA" id="ARBA00023304"/>
    </source>
</evidence>
<evidence type="ECO:0000259" key="9">
    <source>
        <dbReference type="PROSITE" id="PS51671"/>
    </source>
</evidence>
<feature type="domain" description="ACT" evidence="9">
    <location>
        <begin position="8"/>
        <end position="82"/>
    </location>
</feature>
<dbReference type="GO" id="GO:1990610">
    <property type="term" value="F:acetolactate synthase regulator activity"/>
    <property type="evidence" value="ECO:0007669"/>
    <property type="project" value="UniProtKB-UniRule"/>
</dbReference>
<organism evidence="10 11">
    <name type="scientific">Evtepia gabavorous</name>
    <dbReference type="NCBI Taxonomy" id="2211183"/>
    <lineage>
        <taxon>Bacteria</taxon>
        <taxon>Bacillati</taxon>
        <taxon>Bacillota</taxon>
        <taxon>Clostridia</taxon>
        <taxon>Eubacteriales</taxon>
        <taxon>Evtepia</taxon>
    </lineage>
</organism>
<comment type="similarity">
    <text evidence="3 8">Belongs to the acetolactate synthase small subunit family.</text>
</comment>
<evidence type="ECO:0000256" key="1">
    <source>
        <dbReference type="ARBA" id="ARBA00004974"/>
    </source>
</evidence>
<sequence>MEEVKLRTLSVLVDNESGVLSQVSRLFSRKGFNVESLAVGTTDNPAISRMTIEVLANENQTNLMCNQLAKMVPVHSVKLLVPSHSIRRELVLYKVRAKTSEDKNEIIQIANIFRGSIIDVSKETLTLSVIGDEKKTDAVQELLADFGIEELVRTGMIALERGKYTIDEDTKEKGEFNYGKDVL</sequence>
<dbReference type="InterPro" id="IPR054480">
    <property type="entry name" value="AHAS_small-like_ACT"/>
</dbReference>
<dbReference type="Gene3D" id="3.30.70.260">
    <property type="match status" value="1"/>
</dbReference>
<reference evidence="10 11" key="1">
    <citation type="submission" date="2018-07" db="EMBL/GenBank/DDBJ databases">
        <title>GABA Modulating Bacteria of the Human Gut Microbiota.</title>
        <authorList>
            <person name="Strandwitz P."/>
            <person name="Kim K.H."/>
            <person name="Terekhova D."/>
            <person name="Liu J.K."/>
            <person name="Sharma A."/>
            <person name="Levering J."/>
            <person name="Mcdonald D."/>
            <person name="Dietrich D."/>
            <person name="Ramadhar T.R."/>
            <person name="Lekbua A."/>
            <person name="Mroue N."/>
            <person name="Liston C."/>
            <person name="Stewart E.J."/>
            <person name="Dubin M.J."/>
            <person name="Zengler K."/>
            <person name="Knight R."/>
            <person name="Gilbert J.A."/>
            <person name="Clardy J."/>
            <person name="Lewis K."/>
        </authorList>
    </citation>
    <scope>NUCLEOTIDE SEQUENCE [LARGE SCALE GENOMIC DNA]</scope>
    <source>
        <strain evidence="10 11">KLE1738</strain>
    </source>
</reference>
<dbReference type="GO" id="GO:0005829">
    <property type="term" value="C:cytosol"/>
    <property type="evidence" value="ECO:0007669"/>
    <property type="project" value="TreeGrafter"/>
</dbReference>
<dbReference type="NCBIfam" id="TIGR00119">
    <property type="entry name" value="acolac_sm"/>
    <property type="match status" value="1"/>
</dbReference>
<dbReference type="InterPro" id="IPR039557">
    <property type="entry name" value="AHAS_ACT"/>
</dbReference>
<dbReference type="EC" id="2.2.1.6" evidence="8"/>
<dbReference type="PROSITE" id="PS51671">
    <property type="entry name" value="ACT"/>
    <property type="match status" value="1"/>
</dbReference>
<keyword evidence="5 8" id="KW-0028">Amino-acid biosynthesis</keyword>
<comment type="caution">
    <text evidence="10">The sequence shown here is derived from an EMBL/GenBank/DDBJ whole genome shotgun (WGS) entry which is preliminary data.</text>
</comment>
<dbReference type="InterPro" id="IPR004789">
    <property type="entry name" value="Acetalactate_synth_ssu"/>
</dbReference>
<dbReference type="PANTHER" id="PTHR30239:SF0">
    <property type="entry name" value="ACETOLACTATE SYNTHASE SMALL SUBUNIT 1, CHLOROPLASTIC"/>
    <property type="match status" value="1"/>
</dbReference>
<evidence type="ECO:0000313" key="10">
    <source>
        <dbReference type="EMBL" id="RFT06542.1"/>
    </source>
</evidence>
<dbReference type="SUPFAM" id="SSF55021">
    <property type="entry name" value="ACT-like"/>
    <property type="match status" value="2"/>
</dbReference>
<dbReference type="CDD" id="cd04878">
    <property type="entry name" value="ACT_AHAS"/>
    <property type="match status" value="1"/>
</dbReference>
<evidence type="ECO:0000256" key="2">
    <source>
        <dbReference type="ARBA" id="ARBA00005025"/>
    </source>
</evidence>
<dbReference type="GO" id="GO:0009099">
    <property type="term" value="P:L-valine biosynthetic process"/>
    <property type="evidence" value="ECO:0007669"/>
    <property type="project" value="UniProtKB-UniRule"/>
</dbReference>
<dbReference type="OrthoDB" id="9787365at2"/>
<dbReference type="InterPro" id="IPR019455">
    <property type="entry name" value="Acetolactate_synth_ssu_C"/>
</dbReference>
<dbReference type="GO" id="GO:0009097">
    <property type="term" value="P:isoleucine biosynthetic process"/>
    <property type="evidence" value="ECO:0007669"/>
    <property type="project" value="UniProtKB-UniRule"/>
</dbReference>
<dbReference type="NCBIfam" id="NF008864">
    <property type="entry name" value="PRK11895.1"/>
    <property type="match status" value="1"/>
</dbReference>
<evidence type="ECO:0000256" key="5">
    <source>
        <dbReference type="ARBA" id="ARBA00022605"/>
    </source>
</evidence>